<dbReference type="RefSeq" id="WP_092065085.1">
    <property type="nucleotide sequence ID" value="NZ_FNIN01000005.1"/>
</dbReference>
<sequence>MLDVHTHLFHPKIAQKVCLALKEHYNISPQGTGLKEDLYQHLKKGKFNKAVVLCAATNPNQVIPANNWAISLKNYKTLIPFGTIHPEYKDWQKELARLAKHQIKGLKIHPDFQGFDLASKKLFPIWEEIGSKFWILIHIGDQLPPEKNFSSPQKLVQVLKNFPRLKIIVAHLGGYLHWEYALHYIIGKDIFLDTSSTLPFIPKNILKKILNKHDKEKILFGSDYPLFLPEQEKYRILNNLNDNFWAQLEENSTNFLQIL</sequence>
<dbReference type="AlphaFoldDB" id="A0A1H0DKM5"/>
<dbReference type="InterPro" id="IPR032466">
    <property type="entry name" value="Metal_Hydrolase"/>
</dbReference>
<dbReference type="PANTHER" id="PTHR21240">
    <property type="entry name" value="2-AMINO-3-CARBOXYLMUCONATE-6-SEMIALDEHYDE DECARBOXYLASE"/>
    <property type="match status" value="1"/>
</dbReference>
<dbReference type="GO" id="GO:0016831">
    <property type="term" value="F:carboxy-lyase activity"/>
    <property type="evidence" value="ECO:0007669"/>
    <property type="project" value="InterPro"/>
</dbReference>
<accession>A0A1H0DKM5</accession>
<dbReference type="PANTHER" id="PTHR21240:SF28">
    <property type="entry name" value="ISO-OROTATE DECARBOXYLASE (EUROFUNG)"/>
    <property type="match status" value="1"/>
</dbReference>
<dbReference type="EMBL" id="FNIN01000005">
    <property type="protein sequence ID" value="SDN70797.1"/>
    <property type="molecule type" value="Genomic_DNA"/>
</dbReference>
<evidence type="ECO:0000259" key="2">
    <source>
        <dbReference type="Pfam" id="PF04909"/>
    </source>
</evidence>
<reference evidence="3 4" key="1">
    <citation type="submission" date="2016-10" db="EMBL/GenBank/DDBJ databases">
        <authorList>
            <person name="de Groot N.N."/>
        </authorList>
    </citation>
    <scope>NUCLEOTIDE SEQUENCE [LARGE SCALE GENOMIC DNA]</scope>
    <source>
        <strain evidence="3 4">DSM 15269</strain>
    </source>
</reference>
<dbReference type="GO" id="GO:0019748">
    <property type="term" value="P:secondary metabolic process"/>
    <property type="evidence" value="ECO:0007669"/>
    <property type="project" value="TreeGrafter"/>
</dbReference>
<dbReference type="Proteomes" id="UP000199602">
    <property type="component" value="Unassembled WGS sequence"/>
</dbReference>
<keyword evidence="1" id="KW-0456">Lyase</keyword>
<organism evidence="3 4">
    <name type="scientific">Desulfonauticus submarinus</name>
    <dbReference type="NCBI Taxonomy" id="206665"/>
    <lineage>
        <taxon>Bacteria</taxon>
        <taxon>Pseudomonadati</taxon>
        <taxon>Thermodesulfobacteriota</taxon>
        <taxon>Desulfovibrionia</taxon>
        <taxon>Desulfovibrionales</taxon>
        <taxon>Desulfonauticaceae</taxon>
        <taxon>Desulfonauticus</taxon>
    </lineage>
</organism>
<dbReference type="GO" id="GO:0005737">
    <property type="term" value="C:cytoplasm"/>
    <property type="evidence" value="ECO:0007669"/>
    <property type="project" value="TreeGrafter"/>
</dbReference>
<proteinExistence type="predicted"/>
<dbReference type="OrthoDB" id="1407586at2"/>
<dbReference type="InterPro" id="IPR032465">
    <property type="entry name" value="ACMSD"/>
</dbReference>
<keyword evidence="4" id="KW-1185">Reference proteome</keyword>
<dbReference type="GO" id="GO:0016787">
    <property type="term" value="F:hydrolase activity"/>
    <property type="evidence" value="ECO:0007669"/>
    <property type="project" value="InterPro"/>
</dbReference>
<evidence type="ECO:0000313" key="4">
    <source>
        <dbReference type="Proteomes" id="UP000199602"/>
    </source>
</evidence>
<dbReference type="STRING" id="206665.SAMN04488516_10561"/>
<protein>
    <recommendedName>
        <fullName evidence="2">Amidohydrolase-related domain-containing protein</fullName>
    </recommendedName>
</protein>
<evidence type="ECO:0000313" key="3">
    <source>
        <dbReference type="EMBL" id="SDN70797.1"/>
    </source>
</evidence>
<feature type="domain" description="Amidohydrolase-related" evidence="2">
    <location>
        <begin position="87"/>
        <end position="233"/>
    </location>
</feature>
<name>A0A1H0DKM5_9BACT</name>
<dbReference type="Pfam" id="PF04909">
    <property type="entry name" value="Amidohydro_2"/>
    <property type="match status" value="1"/>
</dbReference>
<gene>
    <name evidence="3" type="ORF">SAMN04488516_10561</name>
</gene>
<evidence type="ECO:0000256" key="1">
    <source>
        <dbReference type="ARBA" id="ARBA00023239"/>
    </source>
</evidence>
<dbReference type="Gene3D" id="3.20.20.140">
    <property type="entry name" value="Metal-dependent hydrolases"/>
    <property type="match status" value="1"/>
</dbReference>
<dbReference type="SUPFAM" id="SSF51556">
    <property type="entry name" value="Metallo-dependent hydrolases"/>
    <property type="match status" value="1"/>
</dbReference>
<dbReference type="InterPro" id="IPR006680">
    <property type="entry name" value="Amidohydro-rel"/>
</dbReference>